<keyword evidence="5" id="KW-1003">Cell membrane</keyword>
<keyword evidence="7" id="KW-0812">Transmembrane</keyword>
<evidence type="ECO:0000256" key="13">
    <source>
        <dbReference type="RuleBase" id="RU362042"/>
    </source>
</evidence>
<dbReference type="PANTHER" id="PTHR43390:SF1">
    <property type="entry name" value="CHLOROPLAST PROCESSING PEPTIDASE"/>
    <property type="match status" value="1"/>
</dbReference>
<evidence type="ECO:0000256" key="7">
    <source>
        <dbReference type="ARBA" id="ARBA00022692"/>
    </source>
</evidence>
<feature type="domain" description="Peptidase S26" evidence="14">
    <location>
        <begin position="10"/>
        <end position="166"/>
    </location>
</feature>
<dbReference type="PROSITE" id="PS00501">
    <property type="entry name" value="SPASE_I_1"/>
    <property type="match status" value="1"/>
</dbReference>
<organism evidence="15 16">
    <name type="scientific">Sporosarcina pasteurii</name>
    <name type="common">Bacillus pasteurii</name>
    <dbReference type="NCBI Taxonomy" id="1474"/>
    <lineage>
        <taxon>Bacteria</taxon>
        <taxon>Bacillati</taxon>
        <taxon>Bacillota</taxon>
        <taxon>Bacilli</taxon>
        <taxon>Bacillales</taxon>
        <taxon>Caryophanaceae</taxon>
        <taxon>Sporosarcina</taxon>
    </lineage>
</organism>
<keyword evidence="9" id="KW-1133">Transmembrane helix</keyword>
<evidence type="ECO:0000313" key="15">
    <source>
        <dbReference type="EMBL" id="SUJ14550.1"/>
    </source>
</evidence>
<dbReference type="Proteomes" id="UP000254519">
    <property type="component" value="Unassembled WGS sequence"/>
</dbReference>
<evidence type="ECO:0000259" key="14">
    <source>
        <dbReference type="Pfam" id="PF10502"/>
    </source>
</evidence>
<keyword evidence="6 12" id="KW-0645">Protease</keyword>
<dbReference type="InterPro" id="IPR019757">
    <property type="entry name" value="Pept_S26A_signal_pept_1_Lys-AS"/>
</dbReference>
<dbReference type="PROSITE" id="PS00760">
    <property type="entry name" value="SPASE_I_2"/>
    <property type="match status" value="1"/>
</dbReference>
<sequence>MSERTKKEILSWMKSAAIALLLAILIRQFLYTPVTVSGQSMEPTFENDNRVVITKIHSIDRFDMIVFHSPISDENFIKRVIGLPGDIVVMKDDHLYVNGIEYEEEYVQENKDKIYEGHRLTENFEVRVPAGHYFVLGDNRQYSMDSRMLGPIEKQAIIGKVSFRIYPLSSIGIPR</sequence>
<comment type="subcellular location">
    <subcellularLocation>
        <location evidence="2">Cell membrane</location>
        <topology evidence="2">Single-pass type II membrane protein</topology>
    </subcellularLocation>
    <subcellularLocation>
        <location evidence="13">Membrane</location>
        <topology evidence="13">Single-pass type II membrane protein</topology>
    </subcellularLocation>
</comment>
<evidence type="ECO:0000256" key="1">
    <source>
        <dbReference type="ARBA" id="ARBA00000677"/>
    </source>
</evidence>
<dbReference type="GO" id="GO:0009003">
    <property type="term" value="F:signal peptidase activity"/>
    <property type="evidence" value="ECO:0007669"/>
    <property type="project" value="UniProtKB-EC"/>
</dbReference>
<dbReference type="InterPro" id="IPR019756">
    <property type="entry name" value="Pept_S26A_signal_pept_1_Ser-AS"/>
</dbReference>
<keyword evidence="16" id="KW-1185">Reference proteome</keyword>
<dbReference type="FunFam" id="2.10.109.10:FF:000008">
    <property type="entry name" value="Signal peptidase I"/>
    <property type="match status" value="1"/>
</dbReference>
<comment type="similarity">
    <text evidence="3 13">Belongs to the peptidase S26 family.</text>
</comment>
<dbReference type="Pfam" id="PF10502">
    <property type="entry name" value="Peptidase_S26"/>
    <property type="match status" value="1"/>
</dbReference>
<dbReference type="GO" id="GO:0006465">
    <property type="term" value="P:signal peptide processing"/>
    <property type="evidence" value="ECO:0007669"/>
    <property type="project" value="InterPro"/>
</dbReference>
<feature type="active site" evidence="11">
    <location>
        <position position="78"/>
    </location>
</feature>
<protein>
    <recommendedName>
        <fullName evidence="4 12">Signal peptidase I</fullName>
        <ecNumber evidence="4 12">3.4.21.89</ecNumber>
    </recommendedName>
</protein>
<dbReference type="InterPro" id="IPR019758">
    <property type="entry name" value="Pept_S26A_signal_pept_1_CS"/>
</dbReference>
<evidence type="ECO:0000256" key="2">
    <source>
        <dbReference type="ARBA" id="ARBA00004401"/>
    </source>
</evidence>
<dbReference type="RefSeq" id="WP_311157251.1">
    <property type="nucleotide sequence ID" value="NZ_CP038012.1"/>
</dbReference>
<evidence type="ECO:0000256" key="6">
    <source>
        <dbReference type="ARBA" id="ARBA00022670"/>
    </source>
</evidence>
<evidence type="ECO:0000256" key="11">
    <source>
        <dbReference type="PIRSR" id="PIRSR600223-1"/>
    </source>
</evidence>
<dbReference type="PANTHER" id="PTHR43390">
    <property type="entry name" value="SIGNAL PEPTIDASE I"/>
    <property type="match status" value="1"/>
</dbReference>
<dbReference type="InterPro" id="IPR036286">
    <property type="entry name" value="LexA/Signal_pep-like_sf"/>
</dbReference>
<gene>
    <name evidence="15" type="primary">spsB_2</name>
    <name evidence="15" type="ORF">NCTC4822_02477</name>
</gene>
<name>A0A380C7B6_SPOPA</name>
<evidence type="ECO:0000256" key="8">
    <source>
        <dbReference type="ARBA" id="ARBA00022801"/>
    </source>
</evidence>
<dbReference type="GO" id="GO:0005886">
    <property type="term" value="C:plasma membrane"/>
    <property type="evidence" value="ECO:0007669"/>
    <property type="project" value="UniProtKB-SubCell"/>
</dbReference>
<dbReference type="Gene3D" id="2.10.109.10">
    <property type="entry name" value="Umud Fragment, subunit A"/>
    <property type="match status" value="1"/>
</dbReference>
<evidence type="ECO:0000256" key="4">
    <source>
        <dbReference type="ARBA" id="ARBA00013208"/>
    </source>
</evidence>
<dbReference type="SUPFAM" id="SSF51306">
    <property type="entry name" value="LexA/Signal peptidase"/>
    <property type="match status" value="1"/>
</dbReference>
<evidence type="ECO:0000256" key="9">
    <source>
        <dbReference type="ARBA" id="ARBA00022989"/>
    </source>
</evidence>
<dbReference type="NCBIfam" id="TIGR02227">
    <property type="entry name" value="sigpep_I_bact"/>
    <property type="match status" value="1"/>
</dbReference>
<evidence type="ECO:0000256" key="5">
    <source>
        <dbReference type="ARBA" id="ARBA00022475"/>
    </source>
</evidence>
<dbReference type="InterPro" id="IPR019533">
    <property type="entry name" value="Peptidase_S26"/>
</dbReference>
<dbReference type="EC" id="3.4.21.89" evidence="4 12"/>
<dbReference type="AlphaFoldDB" id="A0A380C7B6"/>
<evidence type="ECO:0000313" key="16">
    <source>
        <dbReference type="Proteomes" id="UP000254519"/>
    </source>
</evidence>
<reference evidence="15 16" key="1">
    <citation type="submission" date="2018-06" db="EMBL/GenBank/DDBJ databases">
        <authorList>
            <consortium name="Pathogen Informatics"/>
            <person name="Doyle S."/>
        </authorList>
    </citation>
    <scope>NUCLEOTIDE SEQUENCE [LARGE SCALE GENOMIC DNA]</scope>
    <source>
        <strain evidence="16">ATCC 11859 / DSM 33 / NCIB 8841 / NCTC 4822</strain>
    </source>
</reference>
<dbReference type="GO" id="GO:0004252">
    <property type="term" value="F:serine-type endopeptidase activity"/>
    <property type="evidence" value="ECO:0007669"/>
    <property type="project" value="InterPro"/>
</dbReference>
<keyword evidence="8 12" id="KW-0378">Hydrolase</keyword>
<proteinExistence type="inferred from homology"/>
<accession>A0A380C7B6</accession>
<dbReference type="EMBL" id="UGYZ01000002">
    <property type="protein sequence ID" value="SUJ14550.1"/>
    <property type="molecule type" value="Genomic_DNA"/>
</dbReference>
<keyword evidence="10" id="KW-0472">Membrane</keyword>
<comment type="catalytic activity">
    <reaction evidence="1 12">
        <text>Cleavage of hydrophobic, N-terminal signal or leader sequences from secreted and periplasmic proteins.</text>
        <dbReference type="EC" id="3.4.21.89"/>
    </reaction>
</comment>
<evidence type="ECO:0000256" key="10">
    <source>
        <dbReference type="ARBA" id="ARBA00023136"/>
    </source>
</evidence>
<feature type="active site" evidence="11">
    <location>
        <position position="40"/>
    </location>
</feature>
<dbReference type="InterPro" id="IPR000223">
    <property type="entry name" value="Pept_S26A_signal_pept_1"/>
</dbReference>
<dbReference type="PRINTS" id="PR00727">
    <property type="entry name" value="LEADERPTASE"/>
</dbReference>
<evidence type="ECO:0000256" key="12">
    <source>
        <dbReference type="RuleBase" id="RU003993"/>
    </source>
</evidence>
<dbReference type="CDD" id="cd06530">
    <property type="entry name" value="S26_SPase_I"/>
    <property type="match status" value="1"/>
</dbReference>
<evidence type="ECO:0000256" key="3">
    <source>
        <dbReference type="ARBA" id="ARBA00009370"/>
    </source>
</evidence>
<dbReference type="PROSITE" id="PS00761">
    <property type="entry name" value="SPASE_I_3"/>
    <property type="match status" value="1"/>
</dbReference>